<evidence type="ECO:0000313" key="5">
    <source>
        <dbReference type="Proteomes" id="UP000296733"/>
    </source>
</evidence>
<dbReference type="EMBL" id="FNVN01000008">
    <property type="protein sequence ID" value="SEG73734.1"/>
    <property type="molecule type" value="Genomic_DNA"/>
</dbReference>
<keyword evidence="1" id="KW-1133">Transmembrane helix</keyword>
<proteinExistence type="predicted"/>
<dbReference type="Proteomes" id="UP000236740">
    <property type="component" value="Unassembled WGS sequence"/>
</dbReference>
<evidence type="ECO:0000256" key="1">
    <source>
        <dbReference type="SAM" id="Phobius"/>
    </source>
</evidence>
<organism evidence="3 4">
    <name type="scientific">Halobellus limi</name>
    <dbReference type="NCBI Taxonomy" id="699433"/>
    <lineage>
        <taxon>Archaea</taxon>
        <taxon>Methanobacteriati</taxon>
        <taxon>Methanobacteriota</taxon>
        <taxon>Stenosarchaea group</taxon>
        <taxon>Halobacteria</taxon>
        <taxon>Halobacteriales</taxon>
        <taxon>Haloferacaceae</taxon>
        <taxon>Halobellus</taxon>
    </lineage>
</organism>
<keyword evidence="1" id="KW-0812">Transmembrane</keyword>
<name>A0A1H6CL62_9EURY</name>
<keyword evidence="1" id="KW-0472">Membrane</keyword>
<accession>A0A1H6CL62</accession>
<evidence type="ECO:0000313" key="4">
    <source>
        <dbReference type="Proteomes" id="UP000236740"/>
    </source>
</evidence>
<feature type="transmembrane region" description="Helical" evidence="1">
    <location>
        <begin position="56"/>
        <end position="75"/>
    </location>
</feature>
<reference evidence="3 4" key="1">
    <citation type="submission" date="2016-10" db="EMBL/GenBank/DDBJ databases">
        <authorList>
            <person name="de Groot N.N."/>
        </authorList>
    </citation>
    <scope>NUCLEOTIDE SEQUENCE [LARGE SCALE GENOMIC DNA]</scope>
    <source>
        <strain evidence="3 4">CGMCC 1.10331</strain>
    </source>
</reference>
<dbReference type="AlphaFoldDB" id="A0A1H6CL62"/>
<dbReference type="Proteomes" id="UP000296733">
    <property type="component" value="Chromosome"/>
</dbReference>
<dbReference type="KEGG" id="hlm:DV707_14460"/>
<evidence type="ECO:0000313" key="2">
    <source>
        <dbReference type="EMBL" id="QCC48758.1"/>
    </source>
</evidence>
<protein>
    <submittedName>
        <fullName evidence="3">Uncharacterized protein</fullName>
    </submittedName>
</protein>
<reference evidence="2 5" key="2">
    <citation type="journal article" date="2019" name="Nat. Commun.">
        <title>A new type of DNA phosphorothioation-based antiviral system in archaea.</title>
        <authorList>
            <person name="Xiong L."/>
            <person name="Liu S."/>
            <person name="Chen S."/>
            <person name="Xiao Y."/>
            <person name="Zhu B."/>
            <person name="Gao Y."/>
            <person name="Zhang Y."/>
            <person name="Chen B."/>
            <person name="Luo J."/>
            <person name="Deng Z."/>
            <person name="Chen X."/>
            <person name="Wang L."/>
            <person name="Chen S."/>
        </authorList>
    </citation>
    <scope>NUCLEOTIDE SEQUENCE [LARGE SCALE GENOMIC DNA]</scope>
    <source>
        <strain evidence="2 5">CGMCC 1.10331</strain>
    </source>
</reference>
<dbReference type="EMBL" id="CP031311">
    <property type="protein sequence ID" value="QCC48758.1"/>
    <property type="molecule type" value="Genomic_DNA"/>
</dbReference>
<feature type="transmembrane region" description="Helical" evidence="1">
    <location>
        <begin position="30"/>
        <end position="50"/>
    </location>
</feature>
<gene>
    <name evidence="2" type="ORF">DV707_14460</name>
    <name evidence="3" type="ORF">SAMN04488133_3527</name>
</gene>
<sequence>MLVVGDLEGMPSATPLPSTAQAHRDAAYRFAVGALYFAVVSGLGSLVALLFGPYGIVVSILVSLIGVYYGGIEVARGIDLVVRHALSETTEPPTET</sequence>
<evidence type="ECO:0000313" key="3">
    <source>
        <dbReference type="EMBL" id="SEG73734.1"/>
    </source>
</evidence>
<keyword evidence="4" id="KW-1185">Reference proteome</keyword>